<dbReference type="SUPFAM" id="SSF52374">
    <property type="entry name" value="Nucleotidylyl transferase"/>
    <property type="match status" value="1"/>
</dbReference>
<evidence type="ECO:0000256" key="7">
    <source>
        <dbReference type="ARBA" id="ARBA00023146"/>
    </source>
</evidence>
<dbReference type="NCBIfam" id="NF008926">
    <property type="entry name" value="PRK12285.1-3"/>
    <property type="match status" value="1"/>
</dbReference>
<comment type="function">
    <text evidence="8">Catalyzes the attachment of tryptophan to tRNA(Trp).</text>
</comment>
<comment type="subcellular location">
    <subcellularLocation>
        <location evidence="8">Cytoplasm</location>
    </subcellularLocation>
</comment>
<dbReference type="GO" id="GO:0006436">
    <property type="term" value="P:tryptophanyl-tRNA aminoacylation"/>
    <property type="evidence" value="ECO:0007669"/>
    <property type="project" value="UniProtKB-UniRule"/>
</dbReference>
<dbReference type="PANTHER" id="PTHR10055">
    <property type="entry name" value="TRYPTOPHANYL-TRNA SYNTHETASE"/>
    <property type="match status" value="1"/>
</dbReference>
<keyword evidence="7 8" id="KW-0030">Aminoacyl-tRNA synthetase</keyword>
<comment type="similarity">
    <text evidence="1 8 9">Belongs to the class-I aminoacyl-tRNA synthetase family.</text>
</comment>
<dbReference type="Pfam" id="PF00579">
    <property type="entry name" value="tRNA-synt_1b"/>
    <property type="match status" value="2"/>
</dbReference>
<keyword evidence="3 8" id="KW-0436">Ligase</keyword>
<evidence type="ECO:0000256" key="1">
    <source>
        <dbReference type="ARBA" id="ARBA00005594"/>
    </source>
</evidence>
<dbReference type="HAMAP" id="MF_00140_A">
    <property type="entry name" value="Trp_tRNA_synth_A"/>
    <property type="match status" value="1"/>
</dbReference>
<dbReference type="GO" id="GO:0004830">
    <property type="term" value="F:tryptophan-tRNA ligase activity"/>
    <property type="evidence" value="ECO:0007669"/>
    <property type="project" value="UniProtKB-UniRule"/>
</dbReference>
<keyword evidence="4 8" id="KW-0547">Nucleotide-binding</keyword>
<dbReference type="FunFam" id="3.40.50.620:FF:000207">
    <property type="entry name" value="Tryptophan--tRNA ligase"/>
    <property type="match status" value="1"/>
</dbReference>
<evidence type="ECO:0000256" key="2">
    <source>
        <dbReference type="ARBA" id="ARBA00022490"/>
    </source>
</evidence>
<evidence type="ECO:0000256" key="3">
    <source>
        <dbReference type="ARBA" id="ARBA00022598"/>
    </source>
</evidence>
<dbReference type="InterPro" id="IPR020653">
    <property type="entry name" value="Tryptophan-tRNA-ligase_arc"/>
</dbReference>
<dbReference type="GO" id="GO:0005524">
    <property type="term" value="F:ATP binding"/>
    <property type="evidence" value="ECO:0007669"/>
    <property type="project" value="UniProtKB-UniRule"/>
</dbReference>
<comment type="caution">
    <text evidence="8">Lacks conserved residue(s) required for the propagation of feature annotation.</text>
</comment>
<dbReference type="InterPro" id="IPR002306">
    <property type="entry name" value="Trp-tRNA-ligase"/>
</dbReference>
<dbReference type="EC" id="6.1.1.2" evidence="8"/>
<keyword evidence="5 8" id="KW-0067">ATP-binding</keyword>
<name>A0A7J2TKL3_ARCFL</name>
<evidence type="ECO:0000256" key="9">
    <source>
        <dbReference type="RuleBase" id="RU363036"/>
    </source>
</evidence>
<gene>
    <name evidence="8" type="primary">trpS</name>
    <name evidence="10" type="ORF">ENP88_08225</name>
</gene>
<organism evidence="10">
    <name type="scientific">Archaeoglobus fulgidus</name>
    <dbReference type="NCBI Taxonomy" id="2234"/>
    <lineage>
        <taxon>Archaea</taxon>
        <taxon>Methanobacteriati</taxon>
        <taxon>Methanobacteriota</taxon>
        <taxon>Archaeoglobi</taxon>
        <taxon>Archaeoglobales</taxon>
        <taxon>Archaeoglobaceae</taxon>
        <taxon>Archaeoglobus</taxon>
    </lineage>
</organism>
<evidence type="ECO:0000313" key="10">
    <source>
        <dbReference type="EMBL" id="HEH36095.1"/>
    </source>
</evidence>
<evidence type="ECO:0000256" key="8">
    <source>
        <dbReference type="HAMAP-Rule" id="MF_00140"/>
    </source>
</evidence>
<sequence>MPVITPWEVEGVVDYQRLLEEFGISPFEELLEAVPEPHRLMRRGIIFGHRDYGRIIEAMKGQKEFSVMSGFMPSGEIHFGHKMTMEEIIWHQKMGAKAFVAIADMEAHLVRGISWEKTREIGMTYVKSIIALGLEKDAIIYFQSKNERVKNLAFELSSEVNFSEMRAIYGFSGESQISKAIVSLIQSADILQPQLKEFGGPKPVVVPVGADQDPHLRLTRDLASRISVFSFERIENGLRVRSRREGMLEKLEGIGFDFRKHAGHLDIFGNADEIEDEIRKIEVELGGYAFIPPSSIYHKFTTGLTGGKMSSSKPESYISLLEKPENASKKIKNALTGGRATAEEQRRLGGEPEKCVIFELYTYHLIEKDEELEKIREDCICGRILCGQCKKMAEDLLISFLKEHREKMDEAESLIEEYTIIS</sequence>
<proteinExistence type="inferred from homology"/>
<keyword evidence="6 8" id="KW-0648">Protein biosynthesis</keyword>
<protein>
    <recommendedName>
        <fullName evidence="8">Tryptophan--tRNA ligase</fullName>
        <ecNumber evidence="8">6.1.1.2</ecNumber>
    </recommendedName>
    <alternativeName>
        <fullName evidence="8">Tryptophanyl-tRNA synthetase</fullName>
        <shortName evidence="8">TrpRS</shortName>
    </alternativeName>
</protein>
<evidence type="ECO:0000256" key="5">
    <source>
        <dbReference type="ARBA" id="ARBA00022840"/>
    </source>
</evidence>
<feature type="short sequence motif" description="'KMSKS' region" evidence="8">
    <location>
        <begin position="308"/>
        <end position="312"/>
    </location>
</feature>
<dbReference type="EMBL" id="DSLA01000131">
    <property type="protein sequence ID" value="HEH36095.1"/>
    <property type="molecule type" value="Genomic_DNA"/>
</dbReference>
<keyword evidence="2 8" id="KW-0963">Cytoplasm</keyword>
<reference evidence="10" key="1">
    <citation type="journal article" date="2020" name="mSystems">
        <title>Genome- and Community-Level Interaction Insights into Carbon Utilization and Element Cycling Functions of Hydrothermarchaeota in Hydrothermal Sediment.</title>
        <authorList>
            <person name="Zhou Z."/>
            <person name="Liu Y."/>
            <person name="Xu W."/>
            <person name="Pan J."/>
            <person name="Luo Z.H."/>
            <person name="Li M."/>
        </authorList>
    </citation>
    <scope>NUCLEOTIDE SEQUENCE [LARGE SCALE GENOMIC DNA]</scope>
    <source>
        <strain evidence="10">SpSt-26</strain>
    </source>
</reference>
<dbReference type="InterPro" id="IPR014729">
    <property type="entry name" value="Rossmann-like_a/b/a_fold"/>
</dbReference>
<dbReference type="InterPro" id="IPR002305">
    <property type="entry name" value="aa-tRNA-synth_Ic"/>
</dbReference>
<accession>A0A7J2TKL3</accession>
<evidence type="ECO:0000256" key="6">
    <source>
        <dbReference type="ARBA" id="ARBA00022917"/>
    </source>
</evidence>
<dbReference type="CDD" id="cd00806">
    <property type="entry name" value="TrpRS_core"/>
    <property type="match status" value="1"/>
</dbReference>
<comment type="catalytic activity">
    <reaction evidence="8">
        <text>tRNA(Trp) + L-tryptophan + ATP = L-tryptophyl-tRNA(Trp) + AMP + diphosphate + H(+)</text>
        <dbReference type="Rhea" id="RHEA:24080"/>
        <dbReference type="Rhea" id="RHEA-COMP:9671"/>
        <dbReference type="Rhea" id="RHEA-COMP:9705"/>
        <dbReference type="ChEBI" id="CHEBI:15378"/>
        <dbReference type="ChEBI" id="CHEBI:30616"/>
        <dbReference type="ChEBI" id="CHEBI:33019"/>
        <dbReference type="ChEBI" id="CHEBI:57912"/>
        <dbReference type="ChEBI" id="CHEBI:78442"/>
        <dbReference type="ChEBI" id="CHEBI:78535"/>
        <dbReference type="ChEBI" id="CHEBI:456215"/>
        <dbReference type="EC" id="6.1.1.2"/>
    </reaction>
</comment>
<dbReference type="Gene3D" id="1.10.240.10">
    <property type="entry name" value="Tyrosyl-Transfer RNA Synthetase"/>
    <property type="match status" value="1"/>
</dbReference>
<comment type="caution">
    <text evidence="10">The sequence shown here is derived from an EMBL/GenBank/DDBJ whole genome shotgun (WGS) entry which is preliminary data.</text>
</comment>
<dbReference type="GO" id="GO:0005737">
    <property type="term" value="C:cytoplasm"/>
    <property type="evidence" value="ECO:0007669"/>
    <property type="project" value="UniProtKB-SubCell"/>
</dbReference>
<dbReference type="AlphaFoldDB" id="A0A7J2TKL3"/>
<dbReference type="Gene3D" id="3.40.50.620">
    <property type="entry name" value="HUPs"/>
    <property type="match status" value="1"/>
</dbReference>
<evidence type="ECO:0000256" key="4">
    <source>
        <dbReference type="ARBA" id="ARBA00022741"/>
    </source>
</evidence>
<dbReference type="PANTHER" id="PTHR10055:SF5">
    <property type="entry name" value="TRYPTOPHAN--TRNA LIGASE"/>
    <property type="match status" value="1"/>
</dbReference>
<dbReference type="PRINTS" id="PR01039">
    <property type="entry name" value="TRNASYNTHTRP"/>
</dbReference>